<dbReference type="Pfam" id="PF03743">
    <property type="entry name" value="TrbI"/>
    <property type="match status" value="1"/>
</dbReference>
<keyword evidence="3 7" id="KW-0812">Transmembrane</keyword>
<dbReference type="AlphaFoldDB" id="A0A5C4NVY4"/>
<dbReference type="EMBL" id="VDGE01000001">
    <property type="protein sequence ID" value="TNC78212.1"/>
    <property type="molecule type" value="Genomic_DNA"/>
</dbReference>
<dbReference type="InterPro" id="IPR005498">
    <property type="entry name" value="T4SS_VirB10/TraB/TrbI"/>
</dbReference>
<protein>
    <submittedName>
        <fullName evidence="8">TrbI/VirB10 family protein</fullName>
    </submittedName>
</protein>
<dbReference type="InterPro" id="IPR042217">
    <property type="entry name" value="T4SS_VirB10/TrbI"/>
</dbReference>
<dbReference type="Gene3D" id="2.40.128.260">
    <property type="entry name" value="Type IV secretion system, VirB10/TraB/TrbI"/>
    <property type="match status" value="1"/>
</dbReference>
<comment type="similarity">
    <text evidence="2">Belongs to the TrbI/VirB10 family.</text>
</comment>
<accession>A0A5C4NVY4</accession>
<dbReference type="RefSeq" id="WP_139089378.1">
    <property type="nucleotide sequence ID" value="NZ_VDGE01000001.1"/>
</dbReference>
<organism evidence="8 9">
    <name type="scientific">Janthinobacterium lividum</name>
    <dbReference type="NCBI Taxonomy" id="29581"/>
    <lineage>
        <taxon>Bacteria</taxon>
        <taxon>Pseudomonadati</taxon>
        <taxon>Pseudomonadota</taxon>
        <taxon>Betaproteobacteria</taxon>
        <taxon>Burkholderiales</taxon>
        <taxon>Oxalobacteraceae</taxon>
        <taxon>Janthinobacterium</taxon>
    </lineage>
</organism>
<gene>
    <name evidence="8" type="ORF">FHI69_02635</name>
</gene>
<evidence type="ECO:0000313" key="8">
    <source>
        <dbReference type="EMBL" id="TNC78212.1"/>
    </source>
</evidence>
<reference evidence="8 9" key="1">
    <citation type="submission" date="2019-06" db="EMBL/GenBank/DDBJ databases">
        <title>Genome sequence of Janthinobacterium lividum UCD_MED1.</title>
        <authorList>
            <person name="De Leon M.E."/>
            <person name="Jospin G."/>
        </authorList>
    </citation>
    <scope>NUCLEOTIDE SEQUENCE [LARGE SCALE GENOMIC DNA]</scope>
    <source>
        <strain evidence="8 9">UCD_MED1</strain>
    </source>
</reference>
<comment type="subcellular location">
    <subcellularLocation>
        <location evidence="1">Membrane</location>
        <topology evidence="1">Single-pass membrane protein</topology>
    </subcellularLocation>
</comment>
<dbReference type="GO" id="GO:0016020">
    <property type="term" value="C:membrane"/>
    <property type="evidence" value="ECO:0007669"/>
    <property type="project" value="UniProtKB-SubCell"/>
</dbReference>
<sequence>MSGDEDMSPDASPGSVRRKSGVRRVNNLPVYMVGGAMGIFLLVMALVAWDRSAQQNRPADQLEAKAGSTSMFASEIAGSEKDGFVAPAKAAAPPMPETPPSGAIIVARPDDLEAPPRPPGGAVPLEEQRGMEERERSRMDKLRQLDEAVRSRTTVQAAAPRSAGSAPGGAPLSREEALTQMAALQQQADTQGRDNPAAAYLARLQQLQAASLGDPTARPVPPAEPAAGGKDYRQFDAQGQGNRWRLDSRAEAPRSPYELRAGFIVPAVLISGVNSDLPGQIVAQVSQDVFDTATGKWRLIPQGSRLVGQYSSDIAYGQSRVLVAWQRIVFPDGKAMDIGSMPGADSAGYAGFRDQVNNHYFRLFSSAFLMSGITAGIAMSQPQTLSLGTRQSASSAMSEALGQQLGQVTAQLISRNMNIAPTLEIRPGYRFNVIVTKDLTFSRPYKAFDY</sequence>
<evidence type="ECO:0000256" key="6">
    <source>
        <dbReference type="SAM" id="MobiDB-lite"/>
    </source>
</evidence>
<feature type="compositionally biased region" description="Basic and acidic residues" evidence="6">
    <location>
        <begin position="126"/>
        <end position="150"/>
    </location>
</feature>
<name>A0A5C4NVY4_9BURK</name>
<evidence type="ECO:0000313" key="9">
    <source>
        <dbReference type="Proteomes" id="UP000305681"/>
    </source>
</evidence>
<keyword evidence="4 7" id="KW-1133">Transmembrane helix</keyword>
<feature type="transmembrane region" description="Helical" evidence="7">
    <location>
        <begin position="28"/>
        <end position="49"/>
    </location>
</feature>
<proteinExistence type="inferred from homology"/>
<evidence type="ECO:0000256" key="7">
    <source>
        <dbReference type="SAM" id="Phobius"/>
    </source>
</evidence>
<evidence type="ECO:0000256" key="2">
    <source>
        <dbReference type="ARBA" id="ARBA00010265"/>
    </source>
</evidence>
<feature type="region of interest" description="Disordered" evidence="6">
    <location>
        <begin position="212"/>
        <end position="243"/>
    </location>
</feature>
<feature type="compositionally biased region" description="Low complexity" evidence="6">
    <location>
        <begin position="157"/>
        <end position="173"/>
    </location>
</feature>
<feature type="region of interest" description="Disordered" evidence="6">
    <location>
        <begin position="111"/>
        <end position="173"/>
    </location>
</feature>
<evidence type="ECO:0000256" key="1">
    <source>
        <dbReference type="ARBA" id="ARBA00004167"/>
    </source>
</evidence>
<evidence type="ECO:0000256" key="3">
    <source>
        <dbReference type="ARBA" id="ARBA00022692"/>
    </source>
</evidence>
<comment type="caution">
    <text evidence="8">The sequence shown here is derived from an EMBL/GenBank/DDBJ whole genome shotgun (WGS) entry which is preliminary data.</text>
</comment>
<keyword evidence="5 7" id="KW-0472">Membrane</keyword>
<evidence type="ECO:0000256" key="4">
    <source>
        <dbReference type="ARBA" id="ARBA00022989"/>
    </source>
</evidence>
<evidence type="ECO:0000256" key="5">
    <source>
        <dbReference type="ARBA" id="ARBA00023136"/>
    </source>
</evidence>
<dbReference type="CDD" id="cd16429">
    <property type="entry name" value="VirB10"/>
    <property type="match status" value="1"/>
</dbReference>
<dbReference type="Proteomes" id="UP000305681">
    <property type="component" value="Unassembled WGS sequence"/>
</dbReference>